<dbReference type="Proteomes" id="UP001487296">
    <property type="component" value="Unassembled WGS sequence"/>
</dbReference>
<dbReference type="NCBIfam" id="TIGR00689">
    <property type="entry name" value="rpiB_lacA_lacB"/>
    <property type="match status" value="1"/>
</dbReference>
<keyword evidence="2 3" id="KW-0413">Isomerase</keyword>
<comment type="similarity">
    <text evidence="1">Belongs to the LacAB/RpiB family.</text>
</comment>
<comment type="caution">
    <text evidence="3">The sequence shown here is derived from an EMBL/GenBank/DDBJ whole genome shotgun (WGS) entry which is preliminary data.</text>
</comment>
<keyword evidence="4" id="KW-1185">Reference proteome</keyword>
<sequence>MEVKTVGLASDHAGFALKQFVKQYLDERGIAYKDYGTLSEESCDYPDFGHALAKGVERGEVYPGIGICGSGEGIAMTLNKHQGIRAGLCWMPEIAHLIRQHNDANVLVLPGRFINNDMARKILNEFFATDFEGGRHQRRVDKIPVQG</sequence>
<dbReference type="EC" id="5.3.1.6" evidence="3"/>
<dbReference type="Pfam" id="PF02502">
    <property type="entry name" value="LacAB_rpiB"/>
    <property type="match status" value="1"/>
</dbReference>
<dbReference type="PIRSF" id="PIRSF005384">
    <property type="entry name" value="RpiB_LacA_B"/>
    <property type="match status" value="1"/>
</dbReference>
<protein>
    <submittedName>
        <fullName evidence="3">Ribose 5-phosphate isomerase B</fullName>
        <ecNumber evidence="3">5.3.1.6</ecNumber>
    </submittedName>
</protein>
<evidence type="ECO:0000256" key="1">
    <source>
        <dbReference type="ARBA" id="ARBA00008754"/>
    </source>
</evidence>
<dbReference type="SUPFAM" id="SSF89623">
    <property type="entry name" value="Ribose/Galactose isomerase RpiB/AlsB"/>
    <property type="match status" value="1"/>
</dbReference>
<dbReference type="NCBIfam" id="TIGR01120">
    <property type="entry name" value="rpiB"/>
    <property type="match status" value="1"/>
</dbReference>
<dbReference type="PANTHER" id="PTHR30345:SF0">
    <property type="entry name" value="DNA DAMAGE-REPAIR_TOLERATION PROTEIN DRT102"/>
    <property type="match status" value="1"/>
</dbReference>
<dbReference type="Gene3D" id="3.40.1400.10">
    <property type="entry name" value="Sugar-phosphate isomerase, RpiB/LacA/LacB"/>
    <property type="match status" value="1"/>
</dbReference>
<proteinExistence type="inferred from homology"/>
<dbReference type="InterPro" id="IPR036569">
    <property type="entry name" value="RpiB_LacA_LacB_sf"/>
</dbReference>
<evidence type="ECO:0000256" key="2">
    <source>
        <dbReference type="ARBA" id="ARBA00023235"/>
    </source>
</evidence>
<reference evidence="3 4" key="1">
    <citation type="submission" date="2024-04" db="EMBL/GenBank/DDBJ databases">
        <title>Human intestinal bacterial collection.</title>
        <authorList>
            <person name="Pauvert C."/>
            <person name="Hitch T.C.A."/>
            <person name="Clavel T."/>
        </authorList>
    </citation>
    <scope>NUCLEOTIDE SEQUENCE [LARGE SCALE GENOMIC DNA]</scope>
    <source>
        <strain evidence="3 4">CLA-AA-H145</strain>
    </source>
</reference>
<dbReference type="EMBL" id="JBBNFP010000007">
    <property type="protein sequence ID" value="MEQ2486104.1"/>
    <property type="molecule type" value="Genomic_DNA"/>
</dbReference>
<gene>
    <name evidence="3" type="primary">rpiB</name>
    <name evidence="3" type="ORF">AAAT34_03430</name>
</gene>
<dbReference type="RefSeq" id="WP_215759173.1">
    <property type="nucleotide sequence ID" value="NZ_JAHKBE010000007.1"/>
</dbReference>
<accession>A0ABV1FNX3</accession>
<dbReference type="GO" id="GO:0004751">
    <property type="term" value="F:ribose-5-phosphate isomerase activity"/>
    <property type="evidence" value="ECO:0007669"/>
    <property type="project" value="UniProtKB-EC"/>
</dbReference>
<dbReference type="InterPro" id="IPR003500">
    <property type="entry name" value="RpiB_LacA_LacB"/>
</dbReference>
<dbReference type="PANTHER" id="PTHR30345">
    <property type="entry name" value="RIBOSE-5-PHOSPHATE ISOMERASE B"/>
    <property type="match status" value="1"/>
</dbReference>
<name>A0ABV1FNX3_9BACT</name>
<dbReference type="InterPro" id="IPR004785">
    <property type="entry name" value="RpiB"/>
</dbReference>
<evidence type="ECO:0000313" key="3">
    <source>
        <dbReference type="EMBL" id="MEQ2486104.1"/>
    </source>
</evidence>
<dbReference type="NCBIfam" id="NF004051">
    <property type="entry name" value="PRK05571.1"/>
    <property type="match status" value="1"/>
</dbReference>
<evidence type="ECO:0000313" key="4">
    <source>
        <dbReference type="Proteomes" id="UP001487296"/>
    </source>
</evidence>
<organism evidence="3 4">
    <name type="scientific">Hallella faecis</name>
    <dbReference type="NCBI Taxonomy" id="2841596"/>
    <lineage>
        <taxon>Bacteria</taxon>
        <taxon>Pseudomonadati</taxon>
        <taxon>Bacteroidota</taxon>
        <taxon>Bacteroidia</taxon>
        <taxon>Bacteroidales</taxon>
        <taxon>Prevotellaceae</taxon>
        <taxon>Hallella</taxon>
    </lineage>
</organism>